<organism evidence="1 2">
    <name type="scientific">Paraprevotella clara YIT 11840</name>
    <dbReference type="NCBI Taxonomy" id="762968"/>
    <lineage>
        <taxon>Bacteria</taxon>
        <taxon>Pseudomonadati</taxon>
        <taxon>Bacteroidota</taxon>
        <taxon>Bacteroidia</taxon>
        <taxon>Bacteroidales</taxon>
        <taxon>Prevotellaceae</taxon>
        <taxon>Paraprevotella</taxon>
    </lineage>
</organism>
<dbReference type="AlphaFoldDB" id="G5SPG9"/>
<dbReference type="STRING" id="762968.HMPREF9441_01252"/>
<comment type="caution">
    <text evidence="1">The sequence shown here is derived from an EMBL/GenBank/DDBJ whole genome shotgun (WGS) entry which is preliminary data.</text>
</comment>
<dbReference type="HOGENOM" id="CLU_3082774_0_0_10"/>
<protein>
    <submittedName>
        <fullName evidence="1">Uncharacterized protein</fullName>
    </submittedName>
</protein>
<evidence type="ECO:0000313" key="2">
    <source>
        <dbReference type="Proteomes" id="UP000003598"/>
    </source>
</evidence>
<accession>G5SPG9</accession>
<keyword evidence="2" id="KW-1185">Reference proteome</keyword>
<sequence>MFLAKILVFLGNRIKRGRKSLFFNFNNIKTQTRLPNMRIFVIVCMNIFINFN</sequence>
<proteinExistence type="predicted"/>
<dbReference type="Proteomes" id="UP000003598">
    <property type="component" value="Unassembled WGS sequence"/>
</dbReference>
<evidence type="ECO:0000313" key="1">
    <source>
        <dbReference type="EMBL" id="EHH00868.1"/>
    </source>
</evidence>
<name>G5SPG9_9BACT</name>
<reference evidence="1 2" key="1">
    <citation type="submission" date="2011-03" db="EMBL/GenBank/DDBJ databases">
        <authorList>
            <person name="Weinstock G."/>
            <person name="Sodergren E."/>
            <person name="Clifton S."/>
            <person name="Fulton L."/>
            <person name="Fulton B."/>
            <person name="Courtney L."/>
            <person name="Fronick C."/>
            <person name="Harrison M."/>
            <person name="Strong C."/>
            <person name="Farmer C."/>
            <person name="Delahaunty K."/>
            <person name="Markovic C."/>
            <person name="Hall O."/>
            <person name="Minx P."/>
            <person name="Tomlinson C."/>
            <person name="Mitreva M."/>
            <person name="Hou S."/>
            <person name="Chen J."/>
            <person name="Wollam A."/>
            <person name="Pepin K.H."/>
            <person name="Johnson M."/>
            <person name="Bhonagiri V."/>
            <person name="Zhang X."/>
            <person name="Suruliraj S."/>
            <person name="Warren W."/>
            <person name="Chinwalla A."/>
            <person name="Mardis E.R."/>
            <person name="Wilson R.K."/>
        </authorList>
    </citation>
    <scope>NUCLEOTIDE SEQUENCE [LARGE SCALE GENOMIC DNA]</scope>
    <source>
        <strain evidence="1 2">YIT 11840</strain>
    </source>
</reference>
<dbReference type="EMBL" id="AFFY01000017">
    <property type="protein sequence ID" value="EHH00868.1"/>
    <property type="molecule type" value="Genomic_DNA"/>
</dbReference>
<gene>
    <name evidence="1" type="ORF">HMPREF9441_01252</name>
</gene>